<dbReference type="InterPro" id="IPR050739">
    <property type="entry name" value="MFP"/>
</dbReference>
<feature type="region of interest" description="Disordered" evidence="2">
    <location>
        <begin position="377"/>
        <end position="401"/>
    </location>
</feature>
<dbReference type="Pfam" id="PF25963">
    <property type="entry name" value="Beta-barrel_AAEA"/>
    <property type="match status" value="1"/>
</dbReference>
<dbReference type="PANTHER" id="PTHR30386:SF24">
    <property type="entry name" value="MULTIDRUG RESISTANCE EFFLUX PUMP"/>
    <property type="match status" value="1"/>
</dbReference>
<accession>A0ABU5IHV7</accession>
<comment type="caution">
    <text evidence="6">The sequence shown here is derived from an EMBL/GenBank/DDBJ whole genome shotgun (WGS) entry which is preliminary data.</text>
</comment>
<dbReference type="Pfam" id="PF25881">
    <property type="entry name" value="HH_YBHG"/>
    <property type="match status" value="1"/>
</dbReference>
<feature type="domain" description="p-hydroxybenzoic acid efflux pump subunit AaeA-like beta-barrel" evidence="5">
    <location>
        <begin position="279"/>
        <end position="369"/>
    </location>
</feature>
<keyword evidence="1" id="KW-0175">Coiled coil</keyword>
<dbReference type="PRINTS" id="PR01490">
    <property type="entry name" value="RTXTOXIND"/>
</dbReference>
<dbReference type="PANTHER" id="PTHR30386">
    <property type="entry name" value="MEMBRANE FUSION SUBUNIT OF EMRAB-TOLC MULTIDRUG EFFLUX PUMP"/>
    <property type="match status" value="1"/>
</dbReference>
<dbReference type="Gene3D" id="2.40.30.170">
    <property type="match status" value="1"/>
</dbReference>
<keyword evidence="3" id="KW-0812">Transmembrane</keyword>
<dbReference type="Gene3D" id="1.10.287.470">
    <property type="entry name" value="Helix hairpin bin"/>
    <property type="match status" value="2"/>
</dbReference>
<organism evidence="6 7">
    <name type="scientific">Azohydromonas lata</name>
    <dbReference type="NCBI Taxonomy" id="45677"/>
    <lineage>
        <taxon>Bacteria</taxon>
        <taxon>Pseudomonadati</taxon>
        <taxon>Pseudomonadota</taxon>
        <taxon>Betaproteobacteria</taxon>
        <taxon>Burkholderiales</taxon>
        <taxon>Sphaerotilaceae</taxon>
        <taxon>Azohydromonas</taxon>
    </lineage>
</organism>
<sequence length="401" mass="41479">MSRDAQPPAPPPPATAPVAAAAPAAETPAQKRRRWLSIGVFAAVAFAGVLAVLYAWQLPPFATALQRTENATVRGQVTLIGTQLNGFVAEVLVQDFQPVKQGQVLVRLDDRIYRQRVDQARAQVASQQASLANFAQQRSSAQASVAQAQATLANAQAQAARAEADLRRVEALAADGSLSQRELDATRAARVQARAAVEQARAGLAAARTNVTSVGVNRGALEAAVAGAQAALRLAEIDLGNTELRAPSDGQLGAVTVRVGAYVSAGSQLTSLVPPQRWVVANLKETQMAHVRPGQPVTFTVDALEHAPLRGHVERSSPATGSEFSVIAPDNATGNFVKIAQRIPVRIAIEADQPLAAQLKPGMSVVVSIDTGAGERAASAGTQTTAASAPAGSAPAAQGAR</sequence>
<dbReference type="EMBL" id="JAXOJX010000033">
    <property type="protein sequence ID" value="MDZ5458729.1"/>
    <property type="molecule type" value="Genomic_DNA"/>
</dbReference>
<keyword evidence="3" id="KW-0472">Membrane</keyword>
<proteinExistence type="predicted"/>
<evidence type="ECO:0000256" key="2">
    <source>
        <dbReference type="SAM" id="MobiDB-lite"/>
    </source>
</evidence>
<feature type="transmembrane region" description="Helical" evidence="3">
    <location>
        <begin position="35"/>
        <end position="56"/>
    </location>
</feature>
<feature type="domain" description="YbhG-like alpha-helical hairpin" evidence="4">
    <location>
        <begin position="108"/>
        <end position="240"/>
    </location>
</feature>
<feature type="region of interest" description="Disordered" evidence="2">
    <location>
        <begin position="1"/>
        <end position="24"/>
    </location>
</feature>
<dbReference type="SUPFAM" id="SSF111369">
    <property type="entry name" value="HlyD-like secretion proteins"/>
    <property type="match status" value="3"/>
</dbReference>
<protein>
    <submittedName>
        <fullName evidence="6">HlyD family secretion protein</fullName>
    </submittedName>
</protein>
<keyword evidence="3" id="KW-1133">Transmembrane helix</keyword>
<dbReference type="Proteomes" id="UP001293718">
    <property type="component" value="Unassembled WGS sequence"/>
</dbReference>
<evidence type="ECO:0000313" key="7">
    <source>
        <dbReference type="Proteomes" id="UP001293718"/>
    </source>
</evidence>
<gene>
    <name evidence="6" type="ORF">SM757_19295</name>
</gene>
<reference evidence="6 7" key="1">
    <citation type="submission" date="2023-11" db="EMBL/GenBank/DDBJ databases">
        <title>Draft genome of Azohydromonas lata strain H1 (DSM1123), a polyhydroxyalkanoate producer.</title>
        <authorList>
            <person name="Traversa D."/>
            <person name="D'Addabbo P."/>
            <person name="Pazzani C."/>
            <person name="Manzari C."/>
            <person name="Chiara M."/>
            <person name="Scrascia M."/>
        </authorList>
    </citation>
    <scope>NUCLEOTIDE SEQUENCE [LARGE SCALE GENOMIC DNA]</scope>
    <source>
        <strain evidence="6 7">H1</strain>
    </source>
</reference>
<feature type="coiled-coil region" evidence="1">
    <location>
        <begin position="117"/>
        <end position="172"/>
    </location>
</feature>
<evidence type="ECO:0000313" key="6">
    <source>
        <dbReference type="EMBL" id="MDZ5458729.1"/>
    </source>
</evidence>
<dbReference type="RefSeq" id="WP_322466734.1">
    <property type="nucleotide sequence ID" value="NZ_JAXOJX010000033.1"/>
</dbReference>
<dbReference type="InterPro" id="IPR059052">
    <property type="entry name" value="HH_YbhG-like"/>
</dbReference>
<evidence type="ECO:0000256" key="3">
    <source>
        <dbReference type="SAM" id="Phobius"/>
    </source>
</evidence>
<keyword evidence="7" id="KW-1185">Reference proteome</keyword>
<dbReference type="InterPro" id="IPR058634">
    <property type="entry name" value="AaeA-lik-b-barrel"/>
</dbReference>
<dbReference type="Gene3D" id="2.40.50.100">
    <property type="match status" value="1"/>
</dbReference>
<name>A0ABU5IHV7_9BURK</name>
<evidence type="ECO:0000256" key="1">
    <source>
        <dbReference type="SAM" id="Coils"/>
    </source>
</evidence>
<evidence type="ECO:0000259" key="5">
    <source>
        <dbReference type="Pfam" id="PF25963"/>
    </source>
</evidence>
<evidence type="ECO:0000259" key="4">
    <source>
        <dbReference type="Pfam" id="PF25881"/>
    </source>
</evidence>